<organism evidence="3 4">
    <name type="scientific">Hypocrea atroviridis (strain ATCC 20476 / IMI 206040)</name>
    <name type="common">Trichoderma atroviride</name>
    <dbReference type="NCBI Taxonomy" id="452589"/>
    <lineage>
        <taxon>Eukaryota</taxon>
        <taxon>Fungi</taxon>
        <taxon>Dikarya</taxon>
        <taxon>Ascomycota</taxon>
        <taxon>Pezizomycotina</taxon>
        <taxon>Sordariomycetes</taxon>
        <taxon>Hypocreomycetidae</taxon>
        <taxon>Hypocreales</taxon>
        <taxon>Hypocreaceae</taxon>
        <taxon>Trichoderma</taxon>
    </lineage>
</organism>
<feature type="non-terminal residue" evidence="3">
    <location>
        <position position="1"/>
    </location>
</feature>
<protein>
    <recommendedName>
        <fullName evidence="2">Nephrocystin 3-like N-terminal domain-containing protein</fullName>
    </recommendedName>
</protein>
<keyword evidence="4" id="KW-1185">Reference proteome</keyword>
<dbReference type="SUPFAM" id="SSF53474">
    <property type="entry name" value="alpha/beta-Hydrolases"/>
    <property type="match status" value="1"/>
</dbReference>
<dbReference type="PANTHER" id="PTHR10039">
    <property type="entry name" value="AMELOGENIN"/>
    <property type="match status" value="1"/>
</dbReference>
<accession>G9NE79</accession>
<dbReference type="Gene3D" id="3.40.50.300">
    <property type="entry name" value="P-loop containing nucleotide triphosphate hydrolases"/>
    <property type="match status" value="1"/>
</dbReference>
<dbReference type="OMA" id="CHCTIAN"/>
<proteinExistence type="predicted"/>
<dbReference type="PANTHER" id="PTHR10039:SF5">
    <property type="entry name" value="NACHT DOMAIN-CONTAINING PROTEIN"/>
    <property type="match status" value="1"/>
</dbReference>
<evidence type="ECO:0000313" key="4">
    <source>
        <dbReference type="Proteomes" id="UP000005426"/>
    </source>
</evidence>
<dbReference type="eggNOG" id="KOG2029">
    <property type="taxonomic scope" value="Eukaryota"/>
</dbReference>
<dbReference type="InterPro" id="IPR056884">
    <property type="entry name" value="NPHP3-like_N"/>
</dbReference>
<evidence type="ECO:0000256" key="1">
    <source>
        <dbReference type="ARBA" id="ARBA00022737"/>
    </source>
</evidence>
<comment type="caution">
    <text evidence="3">The sequence shown here is derived from an EMBL/GenBank/DDBJ whole genome shotgun (WGS) entry which is preliminary data.</text>
</comment>
<reference evidence="3 4" key="1">
    <citation type="journal article" date="2011" name="Genome Biol.">
        <title>Comparative genome sequence analysis underscores mycoparasitism as the ancestral life style of Trichoderma.</title>
        <authorList>
            <person name="Kubicek C.P."/>
            <person name="Herrera-Estrella A."/>
            <person name="Seidl-Seiboth V."/>
            <person name="Martinez D.A."/>
            <person name="Druzhinina I.S."/>
            <person name="Thon M."/>
            <person name="Zeilinger S."/>
            <person name="Casas-Flores S."/>
            <person name="Horwitz B.A."/>
            <person name="Mukherjee P.K."/>
            <person name="Mukherjee M."/>
            <person name="Kredics L."/>
            <person name="Alcaraz L.D."/>
            <person name="Aerts A."/>
            <person name="Antal Z."/>
            <person name="Atanasova L."/>
            <person name="Cervantes-Badillo M.G."/>
            <person name="Challacombe J."/>
            <person name="Chertkov O."/>
            <person name="McCluskey K."/>
            <person name="Coulpier F."/>
            <person name="Deshpande N."/>
            <person name="von Doehren H."/>
            <person name="Ebbole D.J."/>
            <person name="Esquivel-Naranjo E.U."/>
            <person name="Fekete E."/>
            <person name="Flipphi M."/>
            <person name="Glaser F."/>
            <person name="Gomez-Rodriguez E.Y."/>
            <person name="Gruber S."/>
            <person name="Han C."/>
            <person name="Henrissat B."/>
            <person name="Hermosa R."/>
            <person name="Hernandez-Onate M."/>
            <person name="Karaffa L."/>
            <person name="Kosti I."/>
            <person name="Le Crom S."/>
            <person name="Lindquist E."/>
            <person name="Lucas S."/>
            <person name="Luebeck M."/>
            <person name="Luebeck P.S."/>
            <person name="Margeot A."/>
            <person name="Metz B."/>
            <person name="Misra M."/>
            <person name="Nevalainen H."/>
            <person name="Omann M."/>
            <person name="Packer N."/>
            <person name="Perrone G."/>
            <person name="Uresti-Rivera E.E."/>
            <person name="Salamov A."/>
            <person name="Schmoll M."/>
            <person name="Seiboth B."/>
            <person name="Shapiro H."/>
            <person name="Sukno S."/>
            <person name="Tamayo-Ramos J.A."/>
            <person name="Tisch D."/>
            <person name="Wiest A."/>
            <person name="Wilkinson H.H."/>
            <person name="Zhang M."/>
            <person name="Coutinho P.M."/>
            <person name="Kenerley C.M."/>
            <person name="Monte E."/>
            <person name="Baker S.E."/>
            <person name="Grigoriev I.V."/>
        </authorList>
    </citation>
    <scope>NUCLEOTIDE SEQUENCE [LARGE SCALE GENOMIC DNA]</scope>
    <source>
        <strain evidence="4">ATCC 20476 / IMI 206040</strain>
    </source>
</reference>
<dbReference type="AlphaFoldDB" id="G9NE79"/>
<feature type="domain" description="Nephrocystin 3-like N-terminal" evidence="2">
    <location>
        <begin position="331"/>
        <end position="516"/>
    </location>
</feature>
<dbReference type="Proteomes" id="UP000005426">
    <property type="component" value="Unassembled WGS sequence"/>
</dbReference>
<evidence type="ECO:0000313" key="3">
    <source>
        <dbReference type="EMBL" id="EHK50985.1"/>
    </source>
</evidence>
<dbReference type="Pfam" id="PF24883">
    <property type="entry name" value="NPHP3_N"/>
    <property type="match status" value="1"/>
</dbReference>
<feature type="non-terminal residue" evidence="3">
    <location>
        <position position="743"/>
    </location>
</feature>
<dbReference type="InterPro" id="IPR027417">
    <property type="entry name" value="P-loop_NTPase"/>
</dbReference>
<sequence>RSIVFIHGLHGHPFKSWAYHLEFPGAHESSATSPVAVGKHERGSVIHRVAVHLRRKSLKAAPMESTESASATDTISNGAQGAHMFWPGDLLPKQCPDSRILMFGYDGKITKYAAGAINQNSILAHSKDLLFALCRERGPNRPLIFVAHSLGGIIVKEMLAQSSTSVEPEYKSIVECTAKIVFLGTPHRGSQDVAALGEVARSIISALGMETTPTILDALGLKSSDLNRAQEEFSKLWQEYDFQVKTFQEGLSLAKLGKKIVPDYSSSIGDHGEHSETLQANHQQMCRYSGTDDPNYRKVAGELFNDTCLESLWFPAINTRYQNLERPADKTCSWLFSHKLYQEWFNGNNRQETHGLLWLKGKPGSGKSILMKEAFRQAVLEQDESNYHSAAFFFCANGNELERSCLGLFKSLLYQLLPGDRVYLQRFQKIWDKQKVPFHRMGTAAWQEGELEFFFRSMFMDMPRKRTMPRKKTIIFIDAVDECEGHKVRSMIYFWRNITSSVYFIEGDLNVCLSSRHFRSITFSNCPEIIIEQHNSHDIATFVDHKFQLGIATQPQWELLRDQILEKSAGVFLWVALVVEDVLKSWDDGYDMPLLIKKVQDVPDTLRTLFSNMLSNLDSDVRELTVKFFQWAILATAPLRLHEWHHVMAFIRQPTLGSLNEWRQSVNFTDNDDQLEKQIRNVSRGLVENGNTRIVQVIHESVRDFFLLENGFFVLDSNLYMDTAGIGHLSIMNTCLDYLNIAE</sequence>
<keyword evidence="1" id="KW-0677">Repeat</keyword>
<name>G9NE79_HYPAI</name>
<evidence type="ECO:0000259" key="2">
    <source>
        <dbReference type="Pfam" id="PF24883"/>
    </source>
</evidence>
<dbReference type="Gene3D" id="3.40.50.1820">
    <property type="entry name" value="alpha/beta hydrolase"/>
    <property type="match status" value="1"/>
</dbReference>
<dbReference type="OrthoDB" id="7464126at2759"/>
<dbReference type="HOGENOM" id="CLU_000288_34_1_1"/>
<dbReference type="InterPro" id="IPR029058">
    <property type="entry name" value="AB_hydrolase_fold"/>
</dbReference>
<gene>
    <name evidence="3" type="ORF">TRIATDRAFT_181516</name>
</gene>
<dbReference type="EMBL" id="ABDG02000011">
    <property type="protein sequence ID" value="EHK50985.1"/>
    <property type="molecule type" value="Genomic_DNA"/>
</dbReference>
<dbReference type="SUPFAM" id="SSF52540">
    <property type="entry name" value="P-loop containing nucleoside triphosphate hydrolases"/>
    <property type="match status" value="1"/>
</dbReference>